<organism evidence="1 2">
    <name type="scientific">Tenacibaculum aiptasiae</name>
    <dbReference type="NCBI Taxonomy" id="426481"/>
    <lineage>
        <taxon>Bacteria</taxon>
        <taxon>Pseudomonadati</taxon>
        <taxon>Bacteroidota</taxon>
        <taxon>Flavobacteriia</taxon>
        <taxon>Flavobacteriales</taxon>
        <taxon>Flavobacteriaceae</taxon>
        <taxon>Tenacibaculum</taxon>
    </lineage>
</organism>
<evidence type="ECO:0000313" key="1">
    <source>
        <dbReference type="EMBL" id="KAB1155210.1"/>
    </source>
</evidence>
<protein>
    <submittedName>
        <fullName evidence="1">Uncharacterized protein</fullName>
    </submittedName>
</protein>
<accession>A0A7J5ACG9</accession>
<name>A0A7J5ACG9_9FLAO</name>
<sequence length="315" mass="34390">MKNIKNYKKLVLPLFFIGIVFSFFSCSEVNDSGQFQFDQKLGQGVLLRIINLKSSSFEFSDPTNAVFAFDAELISEDQGKNVKSVKVYTTFKDNTISPGSTDFSVNSKTFIKEYNQSNFTDGNNGFKQLEVSVLLTEAASAIGINISDISSTDVFDIYEDIELTDGRIITSNLIANSLKGNSYNSPLLNKVAVGCSIPTNKFSGTYMMKVSGGGGYFPSSQQVNITSLSEFGARQVDFNYAGFDRNFKFDLICDQISVQEVSTGLSCGGNGDIIFTTTGNNSSFNLNDDSQIVFKLLETGSCGLNVTNTITLTKM</sequence>
<dbReference type="PROSITE" id="PS51257">
    <property type="entry name" value="PROKAR_LIPOPROTEIN"/>
    <property type="match status" value="1"/>
</dbReference>
<keyword evidence="2" id="KW-1185">Reference proteome</keyword>
<comment type="caution">
    <text evidence="1">The sequence shown here is derived from an EMBL/GenBank/DDBJ whole genome shotgun (WGS) entry which is preliminary data.</text>
</comment>
<evidence type="ECO:0000313" key="2">
    <source>
        <dbReference type="Proteomes" id="UP000467305"/>
    </source>
</evidence>
<reference evidence="1 2" key="1">
    <citation type="submission" date="2019-09" db="EMBL/GenBank/DDBJ databases">
        <authorList>
            <person name="Cao W.R."/>
        </authorList>
    </citation>
    <scope>NUCLEOTIDE SEQUENCE [LARGE SCALE GENOMIC DNA]</scope>
    <source>
        <strain evidence="2">a4</strain>
    </source>
</reference>
<dbReference type="OrthoDB" id="820612at2"/>
<dbReference type="EMBL" id="WAAU01000024">
    <property type="protein sequence ID" value="KAB1155210.1"/>
    <property type="molecule type" value="Genomic_DNA"/>
</dbReference>
<dbReference type="Proteomes" id="UP000467305">
    <property type="component" value="Unassembled WGS sequence"/>
</dbReference>
<proteinExistence type="predicted"/>
<dbReference type="RefSeq" id="WP_150900321.1">
    <property type="nucleotide sequence ID" value="NZ_WAAU01000024.1"/>
</dbReference>
<gene>
    <name evidence="1" type="ORF">F7018_12085</name>
</gene>
<dbReference type="AlphaFoldDB" id="A0A7J5ACG9"/>